<keyword evidence="1" id="KW-0472">Membrane</keyword>
<name>A0ABP7DSL9_9MICC</name>
<accession>A0ABP7DSL9</accession>
<evidence type="ECO:0000313" key="2">
    <source>
        <dbReference type="EMBL" id="GAA3707482.1"/>
    </source>
</evidence>
<dbReference type="Proteomes" id="UP001501536">
    <property type="component" value="Unassembled WGS sequence"/>
</dbReference>
<feature type="transmembrane region" description="Helical" evidence="1">
    <location>
        <begin position="111"/>
        <end position="131"/>
    </location>
</feature>
<dbReference type="EMBL" id="BAABCJ010000005">
    <property type="protein sequence ID" value="GAA3707482.1"/>
    <property type="molecule type" value="Genomic_DNA"/>
</dbReference>
<feature type="transmembrane region" description="Helical" evidence="1">
    <location>
        <begin position="47"/>
        <end position="67"/>
    </location>
</feature>
<evidence type="ECO:0000256" key="1">
    <source>
        <dbReference type="SAM" id="Phobius"/>
    </source>
</evidence>
<keyword evidence="3" id="KW-1185">Reference proteome</keyword>
<gene>
    <name evidence="2" type="ORF">GCM10022377_21590</name>
</gene>
<sequence>MVSSMTANGVSSSPKSITAIPVGLVSGVIAFWLGNQMFLWISDSPLIWMRVAASMLLLGLVAALVYLAGHAISAAAACAAALLLLMTVGLSTEVSPVAGNVLLDTGNLLGYGARTPLPTVLLGALLGGVLLRRRSSNATASRIHNS</sequence>
<feature type="transmembrane region" description="Helical" evidence="1">
    <location>
        <begin position="74"/>
        <end position="91"/>
    </location>
</feature>
<keyword evidence="1" id="KW-1133">Transmembrane helix</keyword>
<evidence type="ECO:0000313" key="3">
    <source>
        <dbReference type="Proteomes" id="UP001501536"/>
    </source>
</evidence>
<protein>
    <submittedName>
        <fullName evidence="2">Uncharacterized protein</fullName>
    </submittedName>
</protein>
<feature type="transmembrane region" description="Helical" evidence="1">
    <location>
        <begin position="20"/>
        <end position="41"/>
    </location>
</feature>
<comment type="caution">
    <text evidence="2">The sequence shown here is derived from an EMBL/GenBank/DDBJ whole genome shotgun (WGS) entry which is preliminary data.</text>
</comment>
<proteinExistence type="predicted"/>
<reference evidence="3" key="1">
    <citation type="journal article" date="2019" name="Int. J. Syst. Evol. Microbiol.">
        <title>The Global Catalogue of Microorganisms (GCM) 10K type strain sequencing project: providing services to taxonomists for standard genome sequencing and annotation.</title>
        <authorList>
            <consortium name="The Broad Institute Genomics Platform"/>
            <consortium name="The Broad Institute Genome Sequencing Center for Infectious Disease"/>
            <person name="Wu L."/>
            <person name="Ma J."/>
        </authorList>
    </citation>
    <scope>NUCLEOTIDE SEQUENCE [LARGE SCALE GENOMIC DNA]</scope>
    <source>
        <strain evidence="3">JCM 16961</strain>
    </source>
</reference>
<organism evidence="2 3">
    <name type="scientific">Zhihengliuella alba</name>
    <dbReference type="NCBI Taxonomy" id="547018"/>
    <lineage>
        <taxon>Bacteria</taxon>
        <taxon>Bacillati</taxon>
        <taxon>Actinomycetota</taxon>
        <taxon>Actinomycetes</taxon>
        <taxon>Micrococcales</taxon>
        <taxon>Micrococcaceae</taxon>
        <taxon>Zhihengliuella</taxon>
    </lineage>
</organism>
<keyword evidence="1" id="KW-0812">Transmembrane</keyword>